<feature type="region of interest" description="Disordered" evidence="1">
    <location>
        <begin position="140"/>
        <end position="170"/>
    </location>
</feature>
<feature type="compositionally biased region" description="Low complexity" evidence="1">
    <location>
        <begin position="157"/>
        <end position="170"/>
    </location>
</feature>
<evidence type="ECO:0000313" key="2">
    <source>
        <dbReference type="EMBL" id="ATY63312.1"/>
    </source>
</evidence>
<name>A0A2H4SJN2_CORMI</name>
<organism evidence="2 3">
    <name type="scientific">Cordyceps militaris</name>
    <name type="common">Caterpillar fungus</name>
    <name type="synonym">Clavaria militaris</name>
    <dbReference type="NCBI Taxonomy" id="73501"/>
    <lineage>
        <taxon>Eukaryota</taxon>
        <taxon>Fungi</taxon>
        <taxon>Dikarya</taxon>
        <taxon>Ascomycota</taxon>
        <taxon>Pezizomycotina</taxon>
        <taxon>Sordariomycetes</taxon>
        <taxon>Hypocreomycetidae</taxon>
        <taxon>Hypocreales</taxon>
        <taxon>Cordycipitaceae</taxon>
        <taxon>Cordyceps</taxon>
    </lineage>
</organism>
<dbReference type="EMBL" id="CP023324">
    <property type="protein sequence ID" value="ATY63312.1"/>
    <property type="molecule type" value="Genomic_DNA"/>
</dbReference>
<accession>A0A2H4SJN2</accession>
<sequence>MTSSVLHRPWSPHASTSGEPNLPMQALSSASPFLFMNVVTPSPAGIDKSYNIPKWKPFGAVGAATDATSSPPATTPMQHTRPSPPFGKWRARSAKSTSELDMRDVSYASPMSSLSAEKQEHLHHSSSPYLTESAHVLSLQRPVQGSLSRRASRARRPSPGSAASTPRPAGMIVDTNIETDHGQSDKHDASAWHKLLHHAIHRLKKHKSKNSLHEEVYEDALPLPVDKNAHHGKVIPGLGKTGTWLREEFGSGKRTKKIFGRAPWNRKDSTATFSSVSSSIREVLRGYTPPASPHLAANNAAYFNNKWMTNTFPGGEAMRVSTPPMDEDTADGRPRGFFGPLTPPEPGTADSQTYMTPMTSFASPKYNAHRMSMAVPSREWWEAKPQKSPRHDDPSKVARFEFDIPEHLPNSPMCPANLRHKHGGTGLCVYHGRRRALSTVSDEGPKRRDSKSTC</sequence>
<proteinExistence type="predicted"/>
<feature type="region of interest" description="Disordered" evidence="1">
    <location>
        <begin position="1"/>
        <end position="23"/>
    </location>
</feature>
<dbReference type="VEuPathDB" id="FungiDB:CCM_00866"/>
<dbReference type="OrthoDB" id="3648773at2759"/>
<dbReference type="Proteomes" id="UP000323067">
    <property type="component" value="Chromosome vii"/>
</dbReference>
<protein>
    <submittedName>
        <fullName evidence="2">RNA polymerase II accessory Cdc73</fullName>
    </submittedName>
</protein>
<dbReference type="VEuPathDB" id="FungiDB:A9K55_008603"/>
<reference evidence="2 3" key="1">
    <citation type="journal article" date="2017" name="BMC Genomics">
        <title>Chromosome level assembly and secondary metabolite potential of the parasitic fungus Cordyceps militaris.</title>
        <authorList>
            <person name="Kramer G.J."/>
            <person name="Nodwell J.R."/>
        </authorList>
    </citation>
    <scope>NUCLEOTIDE SEQUENCE [LARGE SCALE GENOMIC DNA]</scope>
    <source>
        <strain evidence="2 3">ATCC 34164</strain>
    </source>
</reference>
<evidence type="ECO:0000313" key="3">
    <source>
        <dbReference type="Proteomes" id="UP000323067"/>
    </source>
</evidence>
<dbReference type="AlphaFoldDB" id="A0A2H4SJN2"/>
<feature type="region of interest" description="Disordered" evidence="1">
    <location>
        <begin position="63"/>
        <end position="104"/>
    </location>
</feature>
<feature type="compositionally biased region" description="Low complexity" evidence="1">
    <location>
        <begin position="63"/>
        <end position="76"/>
    </location>
</feature>
<evidence type="ECO:0000256" key="1">
    <source>
        <dbReference type="SAM" id="MobiDB-lite"/>
    </source>
</evidence>
<gene>
    <name evidence="2" type="ORF">A9K55_008603</name>
</gene>